<accession>A0A2P2K9N2</accession>
<dbReference type="AlphaFoldDB" id="A0A2P2K9N2"/>
<proteinExistence type="predicted"/>
<dbReference type="EMBL" id="GGEC01021976">
    <property type="protein sequence ID" value="MBX02460.1"/>
    <property type="molecule type" value="Transcribed_RNA"/>
</dbReference>
<name>A0A2P2K9N2_RHIMU</name>
<evidence type="ECO:0000313" key="1">
    <source>
        <dbReference type="EMBL" id="MBX02460.1"/>
    </source>
</evidence>
<protein>
    <submittedName>
        <fullName evidence="1">Uncharacterized protein</fullName>
    </submittedName>
</protein>
<reference evidence="1" key="1">
    <citation type="submission" date="2018-02" db="EMBL/GenBank/DDBJ databases">
        <title>Rhizophora mucronata_Transcriptome.</title>
        <authorList>
            <person name="Meera S.P."/>
            <person name="Sreeshan A."/>
            <person name="Augustine A."/>
        </authorList>
    </citation>
    <scope>NUCLEOTIDE SEQUENCE</scope>
    <source>
        <tissue evidence="1">Leaf</tissue>
    </source>
</reference>
<sequence length="58" mass="6588">MLKKVTCYLLQFIMAKIVCSNIIGFNLIHVVAFGRNIKISIICALFIFNKLGMGQFHL</sequence>
<organism evidence="1">
    <name type="scientific">Rhizophora mucronata</name>
    <name type="common">Asiatic mangrove</name>
    <dbReference type="NCBI Taxonomy" id="61149"/>
    <lineage>
        <taxon>Eukaryota</taxon>
        <taxon>Viridiplantae</taxon>
        <taxon>Streptophyta</taxon>
        <taxon>Embryophyta</taxon>
        <taxon>Tracheophyta</taxon>
        <taxon>Spermatophyta</taxon>
        <taxon>Magnoliopsida</taxon>
        <taxon>eudicotyledons</taxon>
        <taxon>Gunneridae</taxon>
        <taxon>Pentapetalae</taxon>
        <taxon>rosids</taxon>
        <taxon>fabids</taxon>
        <taxon>Malpighiales</taxon>
        <taxon>Rhizophoraceae</taxon>
        <taxon>Rhizophora</taxon>
    </lineage>
</organism>